<dbReference type="PaxDb" id="3635-A0A1U8LB64"/>
<reference evidence="4" key="1">
    <citation type="journal article" date="2020" name="Nat. Genet.">
        <title>Genomic diversifications of five Gossypium allopolyploid species and their impact on cotton improvement.</title>
        <authorList>
            <person name="Chen Z.J."/>
            <person name="Sreedasyam A."/>
            <person name="Ando A."/>
            <person name="Song Q."/>
            <person name="De Santiago L.M."/>
            <person name="Hulse-Kemp A.M."/>
            <person name="Ding M."/>
            <person name="Ye W."/>
            <person name="Kirkbride R.C."/>
            <person name="Jenkins J."/>
            <person name="Plott C."/>
            <person name="Lovell J."/>
            <person name="Lin Y.M."/>
            <person name="Vaughn R."/>
            <person name="Liu B."/>
            <person name="Simpson S."/>
            <person name="Scheffler B.E."/>
            <person name="Wen L."/>
            <person name="Saski C.A."/>
            <person name="Grover C.E."/>
            <person name="Hu G."/>
            <person name="Conover J.L."/>
            <person name="Carlson J.W."/>
            <person name="Shu S."/>
            <person name="Boston L.B."/>
            <person name="Williams M."/>
            <person name="Peterson D.G."/>
            <person name="McGee K."/>
            <person name="Jones D.C."/>
            <person name="Wendel J.F."/>
            <person name="Stelly D.M."/>
            <person name="Grimwood J."/>
            <person name="Schmutz J."/>
        </authorList>
    </citation>
    <scope>NUCLEOTIDE SEQUENCE [LARGE SCALE GENOMIC DNA]</scope>
    <source>
        <strain evidence="4">cv. TM-1</strain>
    </source>
</reference>
<evidence type="ECO:0000256" key="2">
    <source>
        <dbReference type="ARBA" id="ARBA00023239"/>
    </source>
</evidence>
<dbReference type="SUPFAM" id="SSF48179">
    <property type="entry name" value="6-phosphogluconate dehydrogenase C-terminal domain-like"/>
    <property type="match status" value="1"/>
</dbReference>
<proteinExistence type="predicted"/>
<dbReference type="PANTHER" id="PTHR23309">
    <property type="entry name" value="3-HYDROXYACYL-COA DEHYROGENASE"/>
    <property type="match status" value="1"/>
</dbReference>
<gene>
    <name evidence="5" type="primary">LOC107925646</name>
</gene>
<evidence type="ECO:0000256" key="3">
    <source>
        <dbReference type="ARBA" id="ARBA00023268"/>
    </source>
</evidence>
<dbReference type="GO" id="GO:0016829">
    <property type="term" value="F:lyase activity"/>
    <property type="evidence" value="ECO:0007669"/>
    <property type="project" value="UniProtKB-KW"/>
</dbReference>
<evidence type="ECO:0000256" key="1">
    <source>
        <dbReference type="ARBA" id="ARBA00023235"/>
    </source>
</evidence>
<dbReference type="STRING" id="3635.A0A1U8LB64"/>
<dbReference type="GO" id="GO:0016853">
    <property type="term" value="F:isomerase activity"/>
    <property type="evidence" value="ECO:0007669"/>
    <property type="project" value="UniProtKB-KW"/>
</dbReference>
<dbReference type="AlphaFoldDB" id="A0A1U8LB64"/>
<evidence type="ECO:0000313" key="4">
    <source>
        <dbReference type="Proteomes" id="UP000818029"/>
    </source>
</evidence>
<dbReference type="SMR" id="A0A1U8LB64"/>
<keyword evidence="4" id="KW-1185">Reference proteome</keyword>
<accession>A0A1U8LB64</accession>
<reference evidence="5" key="2">
    <citation type="submission" date="2025-08" db="UniProtKB">
        <authorList>
            <consortium name="RefSeq"/>
        </authorList>
    </citation>
    <scope>IDENTIFICATION</scope>
</reference>
<name>A0A1U8LB64_GOSHI</name>
<dbReference type="GO" id="GO:0005777">
    <property type="term" value="C:peroxisome"/>
    <property type="evidence" value="ECO:0007669"/>
    <property type="project" value="TreeGrafter"/>
</dbReference>
<keyword evidence="3" id="KW-0511">Multifunctional enzyme</keyword>
<dbReference type="Gene3D" id="1.10.1040.50">
    <property type="match status" value="1"/>
</dbReference>
<protein>
    <submittedName>
        <fullName evidence="5">Peroxisomal fatty acid beta-oxidation multifunctional protein MFP2-like isoform X1</fullName>
    </submittedName>
</protein>
<dbReference type="Proteomes" id="UP000818029">
    <property type="component" value="Chromosome A12"/>
</dbReference>
<dbReference type="RefSeq" id="XP_016711846.1">
    <property type="nucleotide sequence ID" value="XM_016856357.2"/>
</dbReference>
<evidence type="ECO:0000313" key="5">
    <source>
        <dbReference type="RefSeq" id="XP_016711846.1"/>
    </source>
</evidence>
<dbReference type="KEGG" id="ghi:107925646"/>
<dbReference type="GO" id="GO:0006635">
    <property type="term" value="P:fatty acid beta-oxidation"/>
    <property type="evidence" value="ECO:0007669"/>
    <property type="project" value="TreeGrafter"/>
</dbReference>
<keyword evidence="2" id="KW-0456">Lyase</keyword>
<dbReference type="OrthoDB" id="2018133at2759"/>
<dbReference type="PANTHER" id="PTHR23309:SF9">
    <property type="entry name" value="PEROXISOMAL FATTY ACID BETA-OXIDATION MULTIFUNCTIONAL PROTEIN MFP2"/>
    <property type="match status" value="1"/>
</dbReference>
<dbReference type="GO" id="GO:0003857">
    <property type="term" value="F:(3S)-3-hydroxyacyl-CoA dehydrogenase (NAD+) activity"/>
    <property type="evidence" value="ECO:0007669"/>
    <property type="project" value="TreeGrafter"/>
</dbReference>
<keyword evidence="1" id="KW-0413">Isomerase</keyword>
<dbReference type="InterPro" id="IPR008927">
    <property type="entry name" value="6-PGluconate_DH-like_C_sf"/>
</dbReference>
<sequence length="238" mass="26682">MMDFVGFEVATAMKIQLSKNFGERFNVLSKLISVMQENIQAGTLSALFLIVADNLFGTLLDQKLNHLIDIWNPPSLSPVSDETTRKGFYIYDGESKFTPNPDIKMYVNEARSISGLSIDYELMQLSDEEIVEMILFPVVNEACCVLEDKIVVKASDLDVASVTGMGFPEYRGGIIFWADTLGPKYICSKLEKWSKTYGPFFKPCAYLAERASKRDSGELLTFVSASYSSPYMKSILTF</sequence>
<dbReference type="GeneID" id="107925646"/>
<organism evidence="4 5">
    <name type="scientific">Gossypium hirsutum</name>
    <name type="common">Upland cotton</name>
    <name type="synonym">Gossypium mexicanum</name>
    <dbReference type="NCBI Taxonomy" id="3635"/>
    <lineage>
        <taxon>Eukaryota</taxon>
        <taxon>Viridiplantae</taxon>
        <taxon>Streptophyta</taxon>
        <taxon>Embryophyta</taxon>
        <taxon>Tracheophyta</taxon>
        <taxon>Spermatophyta</taxon>
        <taxon>Magnoliopsida</taxon>
        <taxon>eudicotyledons</taxon>
        <taxon>Gunneridae</taxon>
        <taxon>Pentapetalae</taxon>
        <taxon>rosids</taxon>
        <taxon>malvids</taxon>
        <taxon>Malvales</taxon>
        <taxon>Malvaceae</taxon>
        <taxon>Malvoideae</taxon>
        <taxon>Gossypium</taxon>
    </lineage>
</organism>